<name>A0A0C7NDG7_9SACH</name>
<comment type="similarity">
    <text evidence="2">Belongs to the mitochondrion-specific ribosomal protein mL40 family.</text>
</comment>
<dbReference type="Gene3D" id="6.10.250.3440">
    <property type="match status" value="1"/>
</dbReference>
<dbReference type="AlphaFoldDB" id="A0A0C7NDG7"/>
<keyword evidence="3" id="KW-0809">Transit peptide</keyword>
<keyword evidence="9" id="KW-1185">Reference proteome</keyword>
<evidence type="ECO:0000256" key="4">
    <source>
        <dbReference type="ARBA" id="ARBA00022980"/>
    </source>
</evidence>
<evidence type="ECO:0000256" key="5">
    <source>
        <dbReference type="ARBA" id="ARBA00023128"/>
    </source>
</evidence>
<dbReference type="Proteomes" id="UP000054304">
    <property type="component" value="Unassembled WGS sequence"/>
</dbReference>
<dbReference type="GO" id="GO:0003735">
    <property type="term" value="F:structural constituent of ribosome"/>
    <property type="evidence" value="ECO:0007669"/>
    <property type="project" value="EnsemblFungi"/>
</dbReference>
<organism evidence="8 9">
    <name type="scientific">Lachancea lanzarotensis</name>
    <dbReference type="NCBI Taxonomy" id="1245769"/>
    <lineage>
        <taxon>Eukaryota</taxon>
        <taxon>Fungi</taxon>
        <taxon>Dikarya</taxon>
        <taxon>Ascomycota</taxon>
        <taxon>Saccharomycotina</taxon>
        <taxon>Saccharomycetes</taxon>
        <taxon>Saccharomycetales</taxon>
        <taxon>Saccharomycetaceae</taxon>
        <taxon>Lachancea</taxon>
    </lineage>
</organism>
<dbReference type="EMBL" id="LN736368">
    <property type="protein sequence ID" value="CEP63709.1"/>
    <property type="molecule type" value="Genomic_DNA"/>
</dbReference>
<evidence type="ECO:0000256" key="1">
    <source>
        <dbReference type="ARBA" id="ARBA00004173"/>
    </source>
</evidence>
<dbReference type="HOGENOM" id="CLU_126124_0_0_1"/>
<keyword evidence="6" id="KW-0687">Ribonucleoprotein</keyword>
<dbReference type="GO" id="GO:0032543">
    <property type="term" value="P:mitochondrial translation"/>
    <property type="evidence" value="ECO:0007669"/>
    <property type="project" value="InterPro"/>
</dbReference>
<gene>
    <name evidence="8" type="ORF">LALA0_S09e00738g</name>
</gene>
<keyword evidence="4" id="KW-0689">Ribosomal protein</keyword>
<evidence type="ECO:0000256" key="2">
    <source>
        <dbReference type="ARBA" id="ARBA00009360"/>
    </source>
</evidence>
<reference evidence="8 9" key="1">
    <citation type="submission" date="2014-12" db="EMBL/GenBank/DDBJ databases">
        <authorList>
            <person name="Neuveglise Cecile"/>
        </authorList>
    </citation>
    <scope>NUCLEOTIDE SEQUENCE [LARGE SCALE GENOMIC DNA]</scope>
    <source>
        <strain evidence="8 9">CBS 12615</strain>
    </source>
</reference>
<dbReference type="GeneID" id="34687227"/>
<dbReference type="RefSeq" id="XP_022629921.1">
    <property type="nucleotide sequence ID" value="XM_022770596.1"/>
</dbReference>
<evidence type="ECO:0000313" key="8">
    <source>
        <dbReference type="EMBL" id="CEP63709.1"/>
    </source>
</evidence>
<dbReference type="FunFam" id="6.10.250.3440:FF:000001">
    <property type="entry name" value="Mitochondrial ribosomal protein L40"/>
    <property type="match status" value="1"/>
</dbReference>
<dbReference type="InterPro" id="IPR042831">
    <property type="entry name" value="Ribosomal_mL40_fung"/>
</dbReference>
<dbReference type="Pfam" id="PF09812">
    <property type="entry name" value="MRP-L28"/>
    <property type="match status" value="1"/>
</dbReference>
<dbReference type="STRING" id="1245769.A0A0C7NDG7"/>
<evidence type="ECO:0000256" key="3">
    <source>
        <dbReference type="ARBA" id="ARBA00022946"/>
    </source>
</evidence>
<dbReference type="GO" id="GO:0005762">
    <property type="term" value="C:mitochondrial large ribosomal subunit"/>
    <property type="evidence" value="ECO:0007669"/>
    <property type="project" value="EnsemblFungi"/>
</dbReference>
<evidence type="ECO:0000256" key="6">
    <source>
        <dbReference type="ARBA" id="ARBA00023274"/>
    </source>
</evidence>
<dbReference type="PANTHER" id="PTHR39150:SF1">
    <property type="entry name" value="LARGE RIBOSOMAL SUBUNIT PROTEIN ML40"/>
    <property type="match status" value="1"/>
</dbReference>
<dbReference type="InterPro" id="IPR019192">
    <property type="entry name" value="Ribosomal_mL40"/>
</dbReference>
<accession>A0A0C7NDG7</accession>
<protein>
    <recommendedName>
        <fullName evidence="7">Large ribosomal subunit protein mL40</fullName>
    </recommendedName>
</protein>
<evidence type="ECO:0000256" key="7">
    <source>
        <dbReference type="ARBA" id="ARBA00035192"/>
    </source>
</evidence>
<sequence>MIKPFQYFCLFIAWKLSHFQERHSIPTAMIPNGRPAMKSLGNPVLQFVRGKRTKSKGTLSPALQRAVTQLSVMSAGRKQPRMLKLSREDLVKHQTIQNCWALYQKELRENRNTQLRLQYKSTEQAMQLLEQLDPELFEAANASEAGKRFPLEMRVPTEYPPNKIWHYNHKTKED</sequence>
<proteinExistence type="inferred from homology"/>
<keyword evidence="5" id="KW-0496">Mitochondrion</keyword>
<comment type="subcellular location">
    <subcellularLocation>
        <location evidence="1">Mitochondrion</location>
    </subcellularLocation>
</comment>
<dbReference type="OrthoDB" id="2098203at2759"/>
<evidence type="ECO:0000313" key="9">
    <source>
        <dbReference type="Proteomes" id="UP000054304"/>
    </source>
</evidence>
<dbReference type="PANTHER" id="PTHR39150">
    <property type="entry name" value="54S RIBOSOMAL PROTEIN L28, MITOCHONDRIAL"/>
    <property type="match status" value="1"/>
</dbReference>